<sequence length="37" mass="4170">MQNERLVIDALKVDPLSRLGGNDYATLDKTITVQRPQ</sequence>
<dbReference type="InterPro" id="IPR012349">
    <property type="entry name" value="Split_barrel_FMN-bd"/>
</dbReference>
<comment type="caution">
    <text evidence="1">The sequence shown here is derived from an EMBL/GenBank/DDBJ whole genome shotgun (WGS) entry which is preliminary data.</text>
</comment>
<reference evidence="1 2" key="2">
    <citation type="submission" date="2014-09" db="EMBL/GenBank/DDBJ databases">
        <authorList>
            <consortium name="NBRP consortium"/>
            <person name="Sawabe T."/>
            <person name="Meirelles P."/>
            <person name="Nakanishi M."/>
            <person name="Sayaka M."/>
            <person name="Hattori M."/>
            <person name="Ohkuma M."/>
        </authorList>
    </citation>
    <scope>NUCLEOTIDE SEQUENCE [LARGE SCALE GENOMIC DNA]</scope>
    <source>
        <strain evidence="1 2">JCM 19240</strain>
    </source>
</reference>
<reference evidence="1 2" key="1">
    <citation type="submission" date="2014-09" db="EMBL/GenBank/DDBJ databases">
        <title>Vibrio maritimus JCM 19240. (C210) whole genome shotgun sequence.</title>
        <authorList>
            <person name="Sawabe T."/>
            <person name="Meirelles P."/>
            <person name="Nakanishi M."/>
            <person name="Sayaka M."/>
            <person name="Hattori M."/>
            <person name="Ohkuma M."/>
        </authorList>
    </citation>
    <scope>NUCLEOTIDE SEQUENCE [LARGE SCALE GENOMIC DNA]</scope>
    <source>
        <strain evidence="1 2">JCM 19240</strain>
    </source>
</reference>
<name>A0A090TL06_9VIBR</name>
<dbReference type="AlphaFoldDB" id="A0A090TL06"/>
<protein>
    <submittedName>
        <fullName evidence="1">Uncharacterized protein</fullName>
    </submittedName>
</protein>
<organism evidence="1 2">
    <name type="scientific">Vibrio maritimus</name>
    <dbReference type="NCBI Taxonomy" id="990268"/>
    <lineage>
        <taxon>Bacteria</taxon>
        <taxon>Pseudomonadati</taxon>
        <taxon>Pseudomonadota</taxon>
        <taxon>Gammaproteobacteria</taxon>
        <taxon>Vibrionales</taxon>
        <taxon>Vibrionaceae</taxon>
        <taxon>Vibrio</taxon>
    </lineage>
</organism>
<accession>A0A090TL06</accession>
<dbReference type="Gene3D" id="2.30.110.10">
    <property type="entry name" value="Electron Transport, Fmn-binding Protein, Chain A"/>
    <property type="match status" value="1"/>
</dbReference>
<proteinExistence type="predicted"/>
<evidence type="ECO:0000313" key="1">
    <source>
        <dbReference type="EMBL" id="GAL31982.1"/>
    </source>
</evidence>
<keyword evidence="2" id="KW-1185">Reference proteome</keyword>
<evidence type="ECO:0000313" key="2">
    <source>
        <dbReference type="Proteomes" id="UP000029224"/>
    </source>
</evidence>
<dbReference type="EMBL" id="BBMT01000001">
    <property type="protein sequence ID" value="GAL31982.1"/>
    <property type="molecule type" value="Genomic_DNA"/>
</dbReference>
<dbReference type="Proteomes" id="UP000029224">
    <property type="component" value="Unassembled WGS sequence"/>
</dbReference>
<gene>
    <name evidence="1" type="ORF">JCM19240_5413</name>
</gene>